<evidence type="ECO:0000259" key="2">
    <source>
        <dbReference type="PROSITE" id="PS50983"/>
    </source>
</evidence>
<dbReference type="SUPFAM" id="SSF53807">
    <property type="entry name" value="Helical backbone' metal receptor"/>
    <property type="match status" value="1"/>
</dbReference>
<evidence type="ECO:0000313" key="4">
    <source>
        <dbReference type="Proteomes" id="UP000245474"/>
    </source>
</evidence>
<keyword evidence="4" id="KW-1185">Reference proteome</keyword>
<evidence type="ECO:0000313" key="3">
    <source>
        <dbReference type="EMBL" id="PWG64301.1"/>
    </source>
</evidence>
<gene>
    <name evidence="3" type="ORF">DEM34_05300</name>
</gene>
<feature type="compositionally biased region" description="Basic residues" evidence="1">
    <location>
        <begin position="11"/>
        <end position="20"/>
    </location>
</feature>
<comment type="caution">
    <text evidence="3">The sequence shown here is derived from an EMBL/GenBank/DDBJ whole genome shotgun (WGS) entry which is preliminary data.</text>
</comment>
<feature type="compositionally biased region" description="Basic and acidic residues" evidence="1">
    <location>
        <begin position="1"/>
        <end position="10"/>
    </location>
</feature>
<feature type="compositionally biased region" description="Basic and acidic residues" evidence="1">
    <location>
        <begin position="48"/>
        <end position="62"/>
    </location>
</feature>
<dbReference type="Gene3D" id="3.40.50.1980">
    <property type="entry name" value="Nitrogenase molybdenum iron protein domain"/>
    <property type="match status" value="2"/>
</dbReference>
<feature type="region of interest" description="Disordered" evidence="1">
    <location>
        <begin position="382"/>
        <end position="401"/>
    </location>
</feature>
<protein>
    <submittedName>
        <fullName evidence="3">Cobalamin-binding protein</fullName>
    </submittedName>
</protein>
<sequence length="401" mass="42917">MEEHGREHRQPGRNRRHLRRQPGGAGEYRRRHAEGVYRLPGRFRRQTHLPEEDQHAGAEQRRREHRRTSGRIVVAERDHGLAPSWEKLLQARAGPAVTRAERIVSLLPGATETVAALGLEDALVGISADCDAPASVLDRPRVSQALIDPAQTPAAIDREVRERSARGAPLYQVDAAALAALRPDLVLAQSLCDVCAPTPGGLTAEAVAGASVLSLDARDLQGVFAEIAHIAEAAGAGSVGPRLLAQLRARLAAARRLPTRRPRVLTVEWPEPLFIGGHWVPEMVRLAGGQPLGVPGAHSRTVSWDEVRDFAPEVIILMPCGLGLEAAARTLPALTARPSWDTLPAVRTGAVHAVDGNRHFSRPGPGLVTGVEVLSALLAGSPPPPSLARRATPHELGGRRG</sequence>
<evidence type="ECO:0000256" key="1">
    <source>
        <dbReference type="SAM" id="MobiDB-lite"/>
    </source>
</evidence>
<dbReference type="InterPro" id="IPR002491">
    <property type="entry name" value="ABC_transptr_periplasmic_BD"/>
</dbReference>
<dbReference type="Proteomes" id="UP000245474">
    <property type="component" value="Unassembled WGS sequence"/>
</dbReference>
<feature type="domain" description="Fe/B12 periplasmic-binding" evidence="2">
    <location>
        <begin position="102"/>
        <end position="382"/>
    </location>
</feature>
<accession>A0A2U2N513</accession>
<dbReference type="Pfam" id="PF01497">
    <property type="entry name" value="Peripla_BP_2"/>
    <property type="match status" value="1"/>
</dbReference>
<dbReference type="PROSITE" id="PS50983">
    <property type="entry name" value="FE_B12_PBP"/>
    <property type="match status" value="1"/>
</dbReference>
<proteinExistence type="predicted"/>
<dbReference type="PANTHER" id="PTHR42860:SF1">
    <property type="entry name" value="VITAMIN B12-BINDING PROTEIN"/>
    <property type="match status" value="1"/>
</dbReference>
<name>A0A2U2N513_9GAMM</name>
<feature type="region of interest" description="Disordered" evidence="1">
    <location>
        <begin position="1"/>
        <end position="71"/>
    </location>
</feature>
<organism evidence="3 4">
    <name type="scientific">Sediminicurvatus halobius</name>
    <dbReference type="NCBI Taxonomy" id="2182432"/>
    <lineage>
        <taxon>Bacteria</taxon>
        <taxon>Pseudomonadati</taxon>
        <taxon>Pseudomonadota</taxon>
        <taxon>Gammaproteobacteria</taxon>
        <taxon>Chromatiales</taxon>
        <taxon>Ectothiorhodospiraceae</taxon>
        <taxon>Sediminicurvatus</taxon>
    </lineage>
</organism>
<feature type="compositionally biased region" description="Basic and acidic residues" evidence="1">
    <location>
        <begin position="392"/>
        <end position="401"/>
    </location>
</feature>
<reference evidence="3 4" key="1">
    <citation type="submission" date="2018-05" db="EMBL/GenBank/DDBJ databases">
        <title>Spiribacter halobius sp. nov., a moderately halophilic bacterium isolated from marine solar saltern.</title>
        <authorList>
            <person name="Zheng W.-S."/>
            <person name="Lu D.-C."/>
            <person name="Du Z.-J."/>
        </authorList>
    </citation>
    <scope>NUCLEOTIDE SEQUENCE [LARGE SCALE GENOMIC DNA]</scope>
    <source>
        <strain evidence="3 4">E85</strain>
    </source>
</reference>
<dbReference type="AlphaFoldDB" id="A0A2U2N513"/>
<dbReference type="EMBL" id="QFFI01000006">
    <property type="protein sequence ID" value="PWG64301.1"/>
    <property type="molecule type" value="Genomic_DNA"/>
</dbReference>
<dbReference type="PANTHER" id="PTHR42860">
    <property type="entry name" value="VITAMIN B12-BINDING PROTEIN"/>
    <property type="match status" value="1"/>
</dbReference>
<dbReference type="InterPro" id="IPR051030">
    <property type="entry name" value="Vitamin_B12-ABC_binding"/>
</dbReference>